<dbReference type="EMBL" id="HBKN01024819">
    <property type="protein sequence ID" value="CAE2307316.1"/>
    <property type="molecule type" value="Transcribed_RNA"/>
</dbReference>
<evidence type="ECO:0000259" key="1">
    <source>
        <dbReference type="PROSITE" id="PS51186"/>
    </source>
</evidence>
<protein>
    <recommendedName>
        <fullName evidence="1">N-acetyltransferase domain-containing protein</fullName>
    </recommendedName>
</protein>
<organism evidence="2">
    <name type="scientific">Guillardia theta</name>
    <name type="common">Cryptophyte</name>
    <name type="synonym">Cryptomonas phi</name>
    <dbReference type="NCBI Taxonomy" id="55529"/>
    <lineage>
        <taxon>Eukaryota</taxon>
        <taxon>Cryptophyceae</taxon>
        <taxon>Pyrenomonadales</taxon>
        <taxon>Geminigeraceae</taxon>
        <taxon>Guillardia</taxon>
    </lineage>
</organism>
<dbReference type="Gene3D" id="3.40.630.30">
    <property type="match status" value="1"/>
</dbReference>
<evidence type="ECO:0000313" key="2">
    <source>
        <dbReference type="EMBL" id="CAE2307316.1"/>
    </source>
</evidence>
<dbReference type="AlphaFoldDB" id="A0A7S4KW80"/>
<gene>
    <name evidence="2" type="ORF">GTHE00462_LOCUS19330</name>
</gene>
<proteinExistence type="predicted"/>
<accession>A0A7S4KW80</accession>
<name>A0A7S4KW80_GUITH</name>
<dbReference type="GO" id="GO:0016747">
    <property type="term" value="F:acyltransferase activity, transferring groups other than amino-acyl groups"/>
    <property type="evidence" value="ECO:0007669"/>
    <property type="project" value="InterPro"/>
</dbReference>
<feature type="domain" description="N-acetyltransferase" evidence="1">
    <location>
        <begin position="12"/>
        <end position="167"/>
    </location>
</feature>
<sequence length="191" mass="21147">MVAGYSRKVCDVEIRQLCMEDLDDVMVLQQENYAPELLEGREVFESIIRYQAQFCRAIVHAESIVGYLFAHLHARDGPPPALAVALHEQSFPSDGLVFIHDACISKKFQGRGLLRLMLSTIDQREGMACVAVQGAEVVWKKLGFLAVRSAGDCGYGDGSLLMIRDSPRVEEEGVLLSDAQRPLSRPIAVRS</sequence>
<dbReference type="InterPro" id="IPR000182">
    <property type="entry name" value="GNAT_dom"/>
</dbReference>
<dbReference type="InterPro" id="IPR016181">
    <property type="entry name" value="Acyl_CoA_acyltransferase"/>
</dbReference>
<reference evidence="2" key="1">
    <citation type="submission" date="2021-01" db="EMBL/GenBank/DDBJ databases">
        <authorList>
            <person name="Corre E."/>
            <person name="Pelletier E."/>
            <person name="Niang G."/>
            <person name="Scheremetjew M."/>
            <person name="Finn R."/>
            <person name="Kale V."/>
            <person name="Holt S."/>
            <person name="Cochrane G."/>
            <person name="Meng A."/>
            <person name="Brown T."/>
            <person name="Cohen L."/>
        </authorList>
    </citation>
    <scope>NUCLEOTIDE SEQUENCE</scope>
    <source>
        <strain evidence="2">CCMP 2712</strain>
    </source>
</reference>
<dbReference type="SUPFAM" id="SSF55729">
    <property type="entry name" value="Acyl-CoA N-acyltransferases (Nat)"/>
    <property type="match status" value="1"/>
</dbReference>
<dbReference type="PROSITE" id="PS51186">
    <property type="entry name" value="GNAT"/>
    <property type="match status" value="1"/>
</dbReference>